<dbReference type="PANTHER" id="PTHR33594:SF1">
    <property type="entry name" value="HD_PDEASE DOMAIN-CONTAINING PROTEIN"/>
    <property type="match status" value="1"/>
</dbReference>
<dbReference type="SUPFAM" id="SSF109604">
    <property type="entry name" value="HD-domain/PDEase-like"/>
    <property type="match status" value="1"/>
</dbReference>
<keyword evidence="3" id="KW-1185">Reference proteome</keyword>
<gene>
    <name evidence="2" type="ORF">CF394_03970</name>
</gene>
<evidence type="ECO:0000313" key="3">
    <source>
        <dbReference type="Proteomes" id="UP000217065"/>
    </source>
</evidence>
<dbReference type="AlphaFoldDB" id="A0A264W572"/>
<dbReference type="CDD" id="cd00077">
    <property type="entry name" value="HDc"/>
    <property type="match status" value="1"/>
</dbReference>
<protein>
    <recommendedName>
        <fullName evidence="1">HD domain-containing protein</fullName>
    </recommendedName>
</protein>
<dbReference type="OrthoDB" id="9797344at2"/>
<proteinExistence type="predicted"/>
<dbReference type="PANTHER" id="PTHR33594">
    <property type="entry name" value="SUPERFAMILY HYDROLASE, PUTATIVE (AFU_ORTHOLOGUE AFUA_1G03035)-RELATED"/>
    <property type="match status" value="1"/>
</dbReference>
<organism evidence="2 3">
    <name type="scientific">Tetzosporium hominis</name>
    <dbReference type="NCBI Taxonomy" id="2020506"/>
    <lineage>
        <taxon>Bacteria</taxon>
        <taxon>Bacillati</taxon>
        <taxon>Bacillota</taxon>
        <taxon>Bacilli</taxon>
        <taxon>Bacillales</taxon>
        <taxon>Caryophanaceae</taxon>
        <taxon>Tetzosporium</taxon>
    </lineage>
</organism>
<dbReference type="InterPro" id="IPR006674">
    <property type="entry name" value="HD_domain"/>
</dbReference>
<reference evidence="2 3" key="1">
    <citation type="submission" date="2017-07" db="EMBL/GenBank/DDBJ databases">
        <title>Tetzosporium hominis gen.nov. sp.nov.</title>
        <authorList>
            <person name="Tetz G."/>
            <person name="Tetz V."/>
        </authorList>
    </citation>
    <scope>NUCLEOTIDE SEQUENCE [LARGE SCALE GENOMIC DNA]</scope>
    <source>
        <strain evidence="2 3">VT-49</strain>
    </source>
</reference>
<name>A0A264W572_9BACL</name>
<comment type="caution">
    <text evidence="2">The sequence shown here is derived from an EMBL/GenBank/DDBJ whole genome shotgun (WGS) entry which is preliminary data.</text>
</comment>
<dbReference type="Pfam" id="PF01966">
    <property type="entry name" value="HD"/>
    <property type="match status" value="1"/>
</dbReference>
<dbReference type="RefSeq" id="WP_094941940.1">
    <property type="nucleotide sequence ID" value="NZ_NOKQ01000187.1"/>
</dbReference>
<dbReference type="Proteomes" id="UP000217065">
    <property type="component" value="Unassembled WGS sequence"/>
</dbReference>
<accession>A0A264W572</accession>
<dbReference type="Gene3D" id="1.10.3210.50">
    <property type="match status" value="1"/>
</dbReference>
<feature type="domain" description="HD" evidence="1">
    <location>
        <begin position="24"/>
        <end position="119"/>
    </location>
</feature>
<sequence>MMWEKLAPYLETYYNQYDGSHDMAHIERVYENADRLLNHYPEANRHLVTFAVGLHDVEDKKYATENSAAFMAYIFETFAISPEEQLKIRTIIEQVSFSGGAQADSLEAQIVQDADRLDAIGAVGIARTFAFGGAKNRKLYNHKEVEAYWDGQPLKNGSSVTHFYEKLLKLKELMNTEQARQMAEDRHQFMELFLNQLYEEVGNQPCRN</sequence>
<dbReference type="EMBL" id="NOKQ01000187">
    <property type="protein sequence ID" value="OZS78705.1"/>
    <property type="molecule type" value="Genomic_DNA"/>
</dbReference>
<evidence type="ECO:0000313" key="2">
    <source>
        <dbReference type="EMBL" id="OZS78705.1"/>
    </source>
</evidence>
<dbReference type="InterPro" id="IPR003607">
    <property type="entry name" value="HD/PDEase_dom"/>
</dbReference>
<evidence type="ECO:0000259" key="1">
    <source>
        <dbReference type="Pfam" id="PF01966"/>
    </source>
</evidence>